<dbReference type="RefSeq" id="WP_204469132.1">
    <property type="nucleotide sequence ID" value="NZ_JACLYU010000011.1"/>
</dbReference>
<reference evidence="5" key="1">
    <citation type="submission" date="2020-08" db="EMBL/GenBank/DDBJ databases">
        <authorList>
            <person name="Cejkova D."/>
            <person name="Kubasova T."/>
            <person name="Jahodarova E."/>
            <person name="Rychlik I."/>
        </authorList>
    </citation>
    <scope>NUCLEOTIDE SEQUENCE</scope>
    <source>
        <strain evidence="5">An836</strain>
    </source>
</reference>
<dbReference type="EMBL" id="JACLYU010000011">
    <property type="protein sequence ID" value="MBM6699964.1"/>
    <property type="molecule type" value="Genomic_DNA"/>
</dbReference>
<comment type="caution">
    <text evidence="5">The sequence shown here is derived from an EMBL/GenBank/DDBJ whole genome shotgun (WGS) entry which is preliminary data.</text>
</comment>
<evidence type="ECO:0000313" key="5">
    <source>
        <dbReference type="EMBL" id="MBM6699964.1"/>
    </source>
</evidence>
<evidence type="ECO:0000256" key="1">
    <source>
        <dbReference type="ARBA" id="ARBA00008834"/>
    </source>
</evidence>
<evidence type="ECO:0000313" key="6">
    <source>
        <dbReference type="Proteomes" id="UP000718821"/>
    </source>
</evidence>
<dbReference type="GO" id="GO:0004650">
    <property type="term" value="F:polygalacturonase activity"/>
    <property type="evidence" value="ECO:0007669"/>
    <property type="project" value="InterPro"/>
</dbReference>
<dbReference type="InterPro" id="IPR011050">
    <property type="entry name" value="Pectin_lyase_fold/virulence"/>
</dbReference>
<dbReference type="InterPro" id="IPR012334">
    <property type="entry name" value="Pectin_lyas_fold"/>
</dbReference>
<dbReference type="Pfam" id="PF00295">
    <property type="entry name" value="Glyco_hydro_28"/>
    <property type="match status" value="1"/>
</dbReference>
<evidence type="ECO:0000256" key="4">
    <source>
        <dbReference type="RuleBase" id="RU361169"/>
    </source>
</evidence>
<keyword evidence="3 4" id="KW-0326">Glycosidase</keyword>
<name>A0A939B9X7_9BIFI</name>
<proteinExistence type="inferred from homology"/>
<keyword evidence="2 4" id="KW-0378">Hydrolase</keyword>
<dbReference type="SUPFAM" id="SSF51126">
    <property type="entry name" value="Pectin lyase-like"/>
    <property type="match status" value="1"/>
</dbReference>
<evidence type="ECO:0000256" key="2">
    <source>
        <dbReference type="ARBA" id="ARBA00022801"/>
    </source>
</evidence>
<dbReference type="GO" id="GO:0005975">
    <property type="term" value="P:carbohydrate metabolic process"/>
    <property type="evidence" value="ECO:0007669"/>
    <property type="project" value="InterPro"/>
</dbReference>
<gene>
    <name evidence="5" type="ORF">H7U32_06520</name>
</gene>
<organism evidence="5 6">
    <name type="scientific">Bifidobacterium pullorum subsp. saeculare</name>
    <dbReference type="NCBI Taxonomy" id="78257"/>
    <lineage>
        <taxon>Bacteria</taxon>
        <taxon>Bacillati</taxon>
        <taxon>Actinomycetota</taxon>
        <taxon>Actinomycetes</taxon>
        <taxon>Bifidobacteriales</taxon>
        <taxon>Bifidobacteriaceae</taxon>
        <taxon>Bifidobacterium</taxon>
    </lineage>
</organism>
<dbReference type="InterPro" id="IPR000743">
    <property type="entry name" value="Glyco_hydro_28"/>
</dbReference>
<comment type="similarity">
    <text evidence="1 4">Belongs to the glycosyl hydrolase 28 family.</text>
</comment>
<dbReference type="Proteomes" id="UP000718821">
    <property type="component" value="Unassembled WGS sequence"/>
</dbReference>
<dbReference type="Gene3D" id="2.160.20.10">
    <property type="entry name" value="Single-stranded right-handed beta-helix, Pectin lyase-like"/>
    <property type="match status" value="1"/>
</dbReference>
<dbReference type="InterPro" id="IPR051801">
    <property type="entry name" value="GH28_Enzymes"/>
</dbReference>
<sequence length="513" mass="54173">MVAGFDLFDACVDADAATLYWDKPDAAAPGTCYAIEVDGAPAGTTTRTHLTLEGLAEGPHRATVTMLPAGTDRPVRLGELTVRVPPAKRDIVVTAAPYHAAGDGVTLNTAAIQQALDDCDAASRVVIPAGTFLTGALRMHSGSELHVAAGATLQGSADPADYEPRVWSRFEGVERLCYASLITIGTLDHAAGFTTRDVRISGPGTIRGGGAALARAETEAERARIADQLAAMADYIATCENEDTVPARARGRLVTIANAEHVRLCGPSLADGPSWNLHLIYSRDVVTHGCAIASRGVWNGDGWDPDSSENCVLFDTRFDTGDDIVAIKSGKNPEGNTIGRPTRHVRIFDCSSTGGHGIAIGSEMSGGVEDVRIWDCDLSRSLYGVHIKGTPKRGGYVREVDVRDCTVAAITVHAVTYNDDGEAGPGQPVFERFRFERVHALGRQWRGDDAGRAVPAVLLVGFDEPGHEVRDVTLRDVTLGGVDGGSGTMELSHVAGLTMERVAASANPTTKVD</sequence>
<dbReference type="AlphaFoldDB" id="A0A939B9X7"/>
<keyword evidence="6" id="KW-1185">Reference proteome</keyword>
<dbReference type="PANTHER" id="PTHR31339:SF9">
    <property type="entry name" value="PLASMIN AND FIBRONECTIN-BINDING PROTEIN A"/>
    <property type="match status" value="1"/>
</dbReference>
<protein>
    <submittedName>
        <fullName evidence="5">Glycoside hydrolase family 28 protein</fullName>
    </submittedName>
</protein>
<evidence type="ECO:0000256" key="3">
    <source>
        <dbReference type="ARBA" id="ARBA00023295"/>
    </source>
</evidence>
<reference evidence="5" key="2">
    <citation type="journal article" date="2021" name="Sci. Rep.">
        <title>The distribution of antibiotic resistance genes in chicken gut microbiota commensals.</title>
        <authorList>
            <person name="Juricova H."/>
            <person name="Matiasovicova J."/>
            <person name="Kubasova T."/>
            <person name="Cejkova D."/>
            <person name="Rychlik I."/>
        </authorList>
    </citation>
    <scope>NUCLEOTIDE SEQUENCE</scope>
    <source>
        <strain evidence="5">An836</strain>
    </source>
</reference>
<accession>A0A939B9X7</accession>
<dbReference type="PANTHER" id="PTHR31339">
    <property type="entry name" value="PECTIN LYASE-RELATED"/>
    <property type="match status" value="1"/>
</dbReference>